<dbReference type="InterPro" id="IPR002355">
    <property type="entry name" value="Cu_oxidase_Cu_BS"/>
</dbReference>
<dbReference type="Pfam" id="PF07731">
    <property type="entry name" value="Cu-oxidase_2"/>
    <property type="match status" value="1"/>
</dbReference>
<organism evidence="6 7">
    <name type="scientific">Edaphobacter modestus</name>
    <dbReference type="NCBI Taxonomy" id="388466"/>
    <lineage>
        <taxon>Bacteria</taxon>
        <taxon>Pseudomonadati</taxon>
        <taxon>Acidobacteriota</taxon>
        <taxon>Terriglobia</taxon>
        <taxon>Terriglobales</taxon>
        <taxon>Acidobacteriaceae</taxon>
        <taxon>Edaphobacter</taxon>
    </lineage>
</organism>
<dbReference type="SUPFAM" id="SSF49503">
    <property type="entry name" value="Cupredoxins"/>
    <property type="match status" value="3"/>
</dbReference>
<dbReference type="InterPro" id="IPR011707">
    <property type="entry name" value="Cu-oxidase-like_N"/>
</dbReference>
<reference evidence="6 7" key="1">
    <citation type="submission" date="2019-02" db="EMBL/GenBank/DDBJ databases">
        <title>Genomic Encyclopedia of Archaeal and Bacterial Type Strains, Phase II (KMG-II): from individual species to whole genera.</title>
        <authorList>
            <person name="Goeker M."/>
        </authorList>
    </citation>
    <scope>NUCLEOTIDE SEQUENCE [LARGE SCALE GENOMIC DNA]</scope>
    <source>
        <strain evidence="6 7">DSM 18101</strain>
    </source>
</reference>
<proteinExistence type="predicted"/>
<dbReference type="GO" id="GO:0005507">
    <property type="term" value="F:copper ion binding"/>
    <property type="evidence" value="ECO:0007669"/>
    <property type="project" value="InterPro"/>
</dbReference>
<dbReference type="InterPro" id="IPR011706">
    <property type="entry name" value="Cu-oxidase_C"/>
</dbReference>
<dbReference type="EMBL" id="SHKW01000001">
    <property type="protein sequence ID" value="RZU43702.1"/>
    <property type="molecule type" value="Genomic_DNA"/>
</dbReference>
<name>A0A4Q7Z0A6_9BACT</name>
<evidence type="ECO:0000256" key="2">
    <source>
        <dbReference type="ARBA" id="ARBA00023002"/>
    </source>
</evidence>
<keyword evidence="7" id="KW-1185">Reference proteome</keyword>
<keyword evidence="1" id="KW-0479">Metal-binding</keyword>
<feature type="domain" description="Plastocyanin-like" evidence="5">
    <location>
        <begin position="151"/>
        <end position="222"/>
    </location>
</feature>
<evidence type="ECO:0000313" key="6">
    <source>
        <dbReference type="EMBL" id="RZU43702.1"/>
    </source>
</evidence>
<evidence type="ECO:0000313" key="7">
    <source>
        <dbReference type="Proteomes" id="UP000292958"/>
    </source>
</evidence>
<evidence type="ECO:0000256" key="1">
    <source>
        <dbReference type="ARBA" id="ARBA00022723"/>
    </source>
</evidence>
<dbReference type="AlphaFoldDB" id="A0A4Q7Z0A6"/>
<dbReference type="InterPro" id="IPR008972">
    <property type="entry name" value="Cupredoxin"/>
</dbReference>
<dbReference type="CDD" id="cd13853">
    <property type="entry name" value="CuRO_1_Tth-MCO_like"/>
    <property type="match status" value="1"/>
</dbReference>
<feature type="signal peptide" evidence="3">
    <location>
        <begin position="1"/>
        <end position="23"/>
    </location>
</feature>
<dbReference type="PANTHER" id="PTHR11709:SF518">
    <property type="entry name" value="MULTICOPPER OXIDASE"/>
    <property type="match status" value="1"/>
</dbReference>
<dbReference type="Pfam" id="PF07732">
    <property type="entry name" value="Cu-oxidase_3"/>
    <property type="match status" value="1"/>
</dbReference>
<sequence length="733" mass="79064">MNRAMLESLAVTLLFAASIAAQSQVRELVQPPLLKQEPPAGVNKLAMFSLIPPKPSGCNPAASITTDGNVVSVKLDVVRTNFTMFNPATNVDDKVELRSYGGCPSGPTIEVEPGSVLRVGMHNKLNADDPSCYDNPPAGLGLPPGVGCFNTVNLHTHGLHVSPSGNSDNVLLNIAPQTDFPYEINIPTDHPAGTFWYHAHRHGSTATQVASGESGVLIVRGDREYQAGKKGEIADIDTILHDNSQKAYTEQVLSFQQIPYGCFKDDPHAPGGPWQQLLTKDGYYTAQSKSTDKVSTSPWICPANTSDTAGNKLTNGVVENFGLQLSSASIWDTNGRFTSVNGQVQPTMKIAAGEIQRWRFVHAGIHDTINLQIVKSTPHVGEKDLIAESALSGDRLDQAATVARDCAATAKTLVPQLVIASDGLTLTKIHTLTGVSKSAAQGSNYLQPGYRSDILVAFPEDGTYCLLDQAAPEGMRVKTGANGIQGGGAGPSKSQLLAYIRVEGGHAIPGGLDASVAYIEKALYDGNPQLPEPVRSGLLKGDIKPWAPLADLAQTPPAKTDDVQQANFTINGDGGGNVYFQINGKSYDPDVVNFKRQVNTIDDWTLTSVGEPHIFHIHVNPFEIMDVTTQLKDGTTVSIFDKDGNCRTDLPKDKQELDTQYCGMWHTYHDTVFVENNYQVHMRTLYDRYIGEFVIHCHILDHEDGGMMMNIEIVPDLKAPGNGLGMAGMKHGH</sequence>
<dbReference type="InterPro" id="IPR045087">
    <property type="entry name" value="Cu-oxidase_fam"/>
</dbReference>
<evidence type="ECO:0000256" key="3">
    <source>
        <dbReference type="SAM" id="SignalP"/>
    </source>
</evidence>
<dbReference type="PROSITE" id="PS00079">
    <property type="entry name" value="MULTICOPPER_OXIDASE1"/>
    <property type="match status" value="1"/>
</dbReference>
<dbReference type="CDD" id="cd13900">
    <property type="entry name" value="CuRO_3_Tth-MCO_like"/>
    <property type="match status" value="1"/>
</dbReference>
<dbReference type="PANTHER" id="PTHR11709">
    <property type="entry name" value="MULTI-COPPER OXIDASE"/>
    <property type="match status" value="1"/>
</dbReference>
<keyword evidence="2" id="KW-0560">Oxidoreductase</keyword>
<dbReference type="GO" id="GO:0016491">
    <property type="term" value="F:oxidoreductase activity"/>
    <property type="evidence" value="ECO:0007669"/>
    <property type="project" value="UniProtKB-KW"/>
</dbReference>
<comment type="caution">
    <text evidence="6">The sequence shown here is derived from an EMBL/GenBank/DDBJ whole genome shotgun (WGS) entry which is preliminary data.</text>
</comment>
<evidence type="ECO:0000259" key="4">
    <source>
        <dbReference type="Pfam" id="PF07731"/>
    </source>
</evidence>
<accession>A0A4Q7Z0A6</accession>
<dbReference type="RefSeq" id="WP_207231832.1">
    <property type="nucleotide sequence ID" value="NZ_SHKW01000001.1"/>
</dbReference>
<dbReference type="InterPro" id="IPR033138">
    <property type="entry name" value="Cu_oxidase_CS"/>
</dbReference>
<gene>
    <name evidence="6" type="ORF">BDD14_5400</name>
</gene>
<keyword evidence="3" id="KW-0732">Signal</keyword>
<evidence type="ECO:0000259" key="5">
    <source>
        <dbReference type="Pfam" id="PF07732"/>
    </source>
</evidence>
<feature type="domain" description="Plastocyanin-like" evidence="4">
    <location>
        <begin position="574"/>
        <end position="713"/>
    </location>
</feature>
<feature type="chain" id="PRO_5020740520" evidence="3">
    <location>
        <begin position="24"/>
        <end position="733"/>
    </location>
</feature>
<dbReference type="PROSITE" id="PS00080">
    <property type="entry name" value="MULTICOPPER_OXIDASE2"/>
    <property type="match status" value="1"/>
</dbReference>
<protein>
    <submittedName>
        <fullName evidence="6">Multicopper oxidase</fullName>
    </submittedName>
</protein>
<dbReference type="Gene3D" id="2.60.40.420">
    <property type="entry name" value="Cupredoxins - blue copper proteins"/>
    <property type="match status" value="3"/>
</dbReference>
<dbReference type="Proteomes" id="UP000292958">
    <property type="component" value="Unassembled WGS sequence"/>
</dbReference>